<dbReference type="InterPro" id="IPR000086">
    <property type="entry name" value="NUDIX_hydrolase_dom"/>
</dbReference>
<dbReference type="PROSITE" id="PS51462">
    <property type="entry name" value="NUDIX"/>
    <property type="match status" value="1"/>
</dbReference>
<proteinExistence type="inferred from homology"/>
<name>A0A078MN38_9MICC</name>
<evidence type="ECO:0000256" key="12">
    <source>
        <dbReference type="RuleBase" id="RU003476"/>
    </source>
</evidence>
<comment type="similarity">
    <text evidence="2 12">Belongs to the Nudix hydrolase family.</text>
</comment>
<keyword evidence="9" id="KW-0234">DNA repair</keyword>
<keyword evidence="4" id="KW-0235">DNA replication</keyword>
<comment type="cofactor">
    <cofactor evidence="1">
        <name>Mg(2+)</name>
        <dbReference type="ChEBI" id="CHEBI:18420"/>
    </cofactor>
</comment>
<keyword evidence="6" id="KW-0227">DNA damage</keyword>
<dbReference type="InterPro" id="IPR015797">
    <property type="entry name" value="NUDIX_hydrolase-like_dom_sf"/>
</dbReference>
<dbReference type="Gene3D" id="3.90.79.10">
    <property type="entry name" value="Nucleoside Triphosphate Pyrophosphohydrolase"/>
    <property type="match status" value="1"/>
</dbReference>
<evidence type="ECO:0000256" key="1">
    <source>
        <dbReference type="ARBA" id="ARBA00001946"/>
    </source>
</evidence>
<gene>
    <name evidence="14" type="primary">nudG</name>
    <name evidence="14" type="ORF">BN1051_01026</name>
</gene>
<evidence type="ECO:0000256" key="9">
    <source>
        <dbReference type="ARBA" id="ARBA00023204"/>
    </source>
</evidence>
<organism evidence="14">
    <name type="scientific">Arthrobacter saudimassiliensis</name>
    <dbReference type="NCBI Taxonomy" id="1461584"/>
    <lineage>
        <taxon>Bacteria</taxon>
        <taxon>Bacillati</taxon>
        <taxon>Actinomycetota</taxon>
        <taxon>Actinomycetes</taxon>
        <taxon>Micrococcales</taxon>
        <taxon>Micrococcaceae</taxon>
        <taxon>Arthrobacter</taxon>
    </lineage>
</organism>
<dbReference type="CDD" id="cd03425">
    <property type="entry name" value="NUDIX_MutT_NudA_like"/>
    <property type="match status" value="1"/>
</dbReference>
<dbReference type="GO" id="GO:0044716">
    <property type="term" value="F:8-oxo-GDP phosphatase activity"/>
    <property type="evidence" value="ECO:0007669"/>
    <property type="project" value="TreeGrafter"/>
</dbReference>
<evidence type="ECO:0000256" key="3">
    <source>
        <dbReference type="ARBA" id="ARBA00022457"/>
    </source>
</evidence>
<keyword evidence="5" id="KW-0479">Metal-binding</keyword>
<dbReference type="SUPFAM" id="SSF55811">
    <property type="entry name" value="Nudix"/>
    <property type="match status" value="1"/>
</dbReference>
<protein>
    <recommendedName>
        <fullName evidence="11">8-oxo-dGTP diphosphatase</fullName>
        <ecNumber evidence="11">3.6.1.55</ecNumber>
    </recommendedName>
</protein>
<dbReference type="GO" id="GO:0006260">
    <property type="term" value="P:DNA replication"/>
    <property type="evidence" value="ECO:0007669"/>
    <property type="project" value="UniProtKB-KW"/>
</dbReference>
<evidence type="ECO:0000256" key="6">
    <source>
        <dbReference type="ARBA" id="ARBA00022763"/>
    </source>
</evidence>
<dbReference type="GO" id="GO:0046872">
    <property type="term" value="F:metal ion binding"/>
    <property type="evidence" value="ECO:0007669"/>
    <property type="project" value="UniProtKB-KW"/>
</dbReference>
<dbReference type="EMBL" id="LN483070">
    <property type="protein sequence ID" value="CEA07705.1"/>
    <property type="molecule type" value="Genomic_DNA"/>
</dbReference>
<dbReference type="Pfam" id="PF00293">
    <property type="entry name" value="NUDIX"/>
    <property type="match status" value="1"/>
</dbReference>
<dbReference type="EC" id="3.6.1.55" evidence="11"/>
<feature type="domain" description="Nudix hydrolase" evidence="13">
    <location>
        <begin position="15"/>
        <end position="151"/>
    </location>
</feature>
<sequence>MPSDAPETLPAVPAVLIQVVGAAIVDSLAEPAMMLAARRSAPPALAGLWEFPGGKVEPGEGAEAALERELREELGVAVILGPEVPGPTAAGWPLNPKAAMRVWLAEIRAGEARPLQDHDELRWVPLERAELTELDWIPADFPIVDAVLQAARPGP</sequence>
<keyword evidence="7 12" id="KW-0378">Hydrolase</keyword>
<comment type="catalytic activity">
    <reaction evidence="10">
        <text>8-oxo-dGTP + H2O = 8-oxo-dGMP + diphosphate + H(+)</text>
        <dbReference type="Rhea" id="RHEA:31575"/>
        <dbReference type="ChEBI" id="CHEBI:15377"/>
        <dbReference type="ChEBI" id="CHEBI:15378"/>
        <dbReference type="ChEBI" id="CHEBI:33019"/>
        <dbReference type="ChEBI" id="CHEBI:63224"/>
        <dbReference type="ChEBI" id="CHEBI:77896"/>
        <dbReference type="EC" id="3.6.1.55"/>
    </reaction>
</comment>
<dbReference type="AlphaFoldDB" id="A0A078MN38"/>
<dbReference type="GO" id="GO:0044715">
    <property type="term" value="F:8-oxo-dGDP phosphatase activity"/>
    <property type="evidence" value="ECO:0007669"/>
    <property type="project" value="TreeGrafter"/>
</dbReference>
<dbReference type="InterPro" id="IPR020084">
    <property type="entry name" value="NUDIX_hydrolase_CS"/>
</dbReference>
<keyword evidence="3" id="KW-0515">Mutator protein</keyword>
<dbReference type="GO" id="GO:0006281">
    <property type="term" value="P:DNA repair"/>
    <property type="evidence" value="ECO:0007669"/>
    <property type="project" value="UniProtKB-KW"/>
</dbReference>
<reference evidence="14" key="1">
    <citation type="submission" date="2014-07" db="EMBL/GenBank/DDBJ databases">
        <authorList>
            <person name="Urmite Genomes Urmite Genomes"/>
        </authorList>
    </citation>
    <scope>NUCLEOTIDE SEQUENCE</scope>
    <source>
        <strain evidence="14">11W110_air</strain>
    </source>
</reference>
<dbReference type="GO" id="GO:0035539">
    <property type="term" value="F:8-oxo-7,8-dihydrodeoxyguanosine triphosphate pyrophosphatase activity"/>
    <property type="evidence" value="ECO:0007669"/>
    <property type="project" value="UniProtKB-EC"/>
</dbReference>
<evidence type="ECO:0000259" key="13">
    <source>
        <dbReference type="PROSITE" id="PS51462"/>
    </source>
</evidence>
<dbReference type="InterPro" id="IPR047127">
    <property type="entry name" value="MutT-like"/>
</dbReference>
<evidence type="ECO:0000256" key="2">
    <source>
        <dbReference type="ARBA" id="ARBA00005582"/>
    </source>
</evidence>
<evidence type="ECO:0000256" key="8">
    <source>
        <dbReference type="ARBA" id="ARBA00022842"/>
    </source>
</evidence>
<evidence type="ECO:0000313" key="14">
    <source>
        <dbReference type="EMBL" id="CEA07705.1"/>
    </source>
</evidence>
<accession>A0A078MN38</accession>
<dbReference type="PRINTS" id="PR00502">
    <property type="entry name" value="NUDIXFAMILY"/>
</dbReference>
<dbReference type="PROSITE" id="PS00893">
    <property type="entry name" value="NUDIX_BOX"/>
    <property type="match status" value="1"/>
</dbReference>
<keyword evidence="8" id="KW-0460">Magnesium</keyword>
<evidence type="ECO:0000256" key="5">
    <source>
        <dbReference type="ARBA" id="ARBA00022723"/>
    </source>
</evidence>
<evidence type="ECO:0000256" key="4">
    <source>
        <dbReference type="ARBA" id="ARBA00022705"/>
    </source>
</evidence>
<dbReference type="InterPro" id="IPR020476">
    <property type="entry name" value="Nudix_hydrolase"/>
</dbReference>
<evidence type="ECO:0000256" key="7">
    <source>
        <dbReference type="ARBA" id="ARBA00022801"/>
    </source>
</evidence>
<evidence type="ECO:0000256" key="11">
    <source>
        <dbReference type="ARBA" id="ARBA00038905"/>
    </source>
</evidence>
<evidence type="ECO:0000256" key="10">
    <source>
        <dbReference type="ARBA" id="ARBA00035861"/>
    </source>
</evidence>
<dbReference type="PATRIC" id="fig|1461584.3.peg.1019"/>
<dbReference type="PANTHER" id="PTHR47707:SF1">
    <property type="entry name" value="NUDIX HYDROLASE FAMILY PROTEIN"/>
    <property type="match status" value="1"/>
</dbReference>
<dbReference type="GO" id="GO:0008413">
    <property type="term" value="F:8-oxo-7,8-dihydroguanosine triphosphate pyrophosphatase activity"/>
    <property type="evidence" value="ECO:0007669"/>
    <property type="project" value="TreeGrafter"/>
</dbReference>
<dbReference type="PANTHER" id="PTHR47707">
    <property type="entry name" value="8-OXO-DGTP DIPHOSPHATASE"/>
    <property type="match status" value="1"/>
</dbReference>